<dbReference type="Gene3D" id="3.20.20.140">
    <property type="entry name" value="Metal-dependent hydrolases"/>
    <property type="match status" value="1"/>
</dbReference>
<name>A0AAP2RDV9_9EURY</name>
<keyword evidence="3" id="KW-1185">Reference proteome</keyword>
<organism evidence="2 3">
    <name type="scientific">Methanooceanicella nereidis</name>
    <dbReference type="NCBI Taxonomy" id="2052831"/>
    <lineage>
        <taxon>Archaea</taxon>
        <taxon>Methanobacteriati</taxon>
        <taxon>Methanobacteriota</taxon>
        <taxon>Stenosarchaea group</taxon>
        <taxon>Methanomicrobia</taxon>
        <taxon>Methanocellales</taxon>
        <taxon>Methanocellaceae</taxon>
        <taxon>Methanooceanicella</taxon>
    </lineage>
</organism>
<evidence type="ECO:0000313" key="2">
    <source>
        <dbReference type="EMBL" id="MCD1294392.1"/>
    </source>
</evidence>
<proteinExistence type="predicted"/>
<protein>
    <submittedName>
        <fullName evidence="2">Metal-dependent phosphoesterase</fullName>
    </submittedName>
</protein>
<accession>A0AAP2RDV9</accession>
<dbReference type="PANTHER" id="PTHR42924">
    <property type="entry name" value="EXONUCLEASE"/>
    <property type="match status" value="1"/>
</dbReference>
<dbReference type="EMBL" id="PGCK01000003">
    <property type="protein sequence ID" value="MCD1294392.1"/>
    <property type="molecule type" value="Genomic_DNA"/>
</dbReference>
<dbReference type="InterPro" id="IPR016195">
    <property type="entry name" value="Pol/histidinol_Pase-like"/>
</dbReference>
<feature type="domain" description="Polymerase/histidinol phosphatase N-terminal" evidence="1">
    <location>
        <begin position="4"/>
        <end position="72"/>
    </location>
</feature>
<dbReference type="Pfam" id="PF02811">
    <property type="entry name" value="PHP"/>
    <property type="match status" value="1"/>
</dbReference>
<evidence type="ECO:0000259" key="1">
    <source>
        <dbReference type="SMART" id="SM00481"/>
    </source>
</evidence>
<comment type="caution">
    <text evidence="2">The sequence shown here is derived from an EMBL/GenBank/DDBJ whole genome shotgun (WGS) entry which is preliminary data.</text>
</comment>
<dbReference type="CDD" id="cd07432">
    <property type="entry name" value="PHP_HisPPase"/>
    <property type="match status" value="1"/>
</dbReference>
<dbReference type="NCBIfam" id="NF038032">
    <property type="entry name" value="CehA_McbA_metalo"/>
    <property type="match status" value="1"/>
</dbReference>
<dbReference type="Pfam" id="PF13263">
    <property type="entry name" value="PHP_C"/>
    <property type="match status" value="1"/>
</dbReference>
<gene>
    <name evidence="2" type="ORF">CUJ83_05185</name>
</gene>
<dbReference type="InterPro" id="IPR003141">
    <property type="entry name" value="Pol/His_phosphatase_N"/>
</dbReference>
<dbReference type="SMART" id="SM00481">
    <property type="entry name" value="POLIIIAc"/>
    <property type="match status" value="1"/>
</dbReference>
<dbReference type="InterPro" id="IPR004013">
    <property type="entry name" value="PHP_dom"/>
</dbReference>
<sequence length="229" mass="25081">MLRFDLHVHSNFSKDGTSSIESILKAAKAKGLDGIAITDHDTTKGAKYALEICEKVAPGLIVIPGEEISTKSGHMIVLGITETIPPGLSVKDTIVRARELGGTIIIPHPGHRMRHGMNVPRGIDAVEIFNSRYIVGYHNYMARRRAHRKSVPGVAGSDAHTADLVGTAVTEVNTHERDAGSVLKAIREGKTRVVVKKTPLIKYMAQIGRGWVRKIKYKMGGREKKFSKM</sequence>
<evidence type="ECO:0000313" key="3">
    <source>
        <dbReference type="Proteomes" id="UP001320159"/>
    </source>
</evidence>
<dbReference type="InterPro" id="IPR052018">
    <property type="entry name" value="PHP_domain"/>
</dbReference>
<dbReference type="PANTHER" id="PTHR42924:SF3">
    <property type="entry name" value="POLYMERASE_HISTIDINOL PHOSPHATASE N-TERMINAL DOMAIN-CONTAINING PROTEIN"/>
    <property type="match status" value="1"/>
</dbReference>
<dbReference type="AlphaFoldDB" id="A0AAP2RDV9"/>
<dbReference type="GO" id="GO:0004534">
    <property type="term" value="F:5'-3' RNA exonuclease activity"/>
    <property type="evidence" value="ECO:0007669"/>
    <property type="project" value="TreeGrafter"/>
</dbReference>
<dbReference type="Proteomes" id="UP001320159">
    <property type="component" value="Unassembled WGS sequence"/>
</dbReference>
<dbReference type="GO" id="GO:0035312">
    <property type="term" value="F:5'-3' DNA exonuclease activity"/>
    <property type="evidence" value="ECO:0007669"/>
    <property type="project" value="TreeGrafter"/>
</dbReference>
<reference evidence="2 3" key="1">
    <citation type="submission" date="2017-11" db="EMBL/GenBank/DDBJ databases">
        <title>Isolation and Characterization of Family Methanocellaceae Species from Potential Methane Hydrate Area Offshore Southwestern Taiwan.</title>
        <authorList>
            <person name="Zhang W.-L."/>
            <person name="Chen W.-C."/>
            <person name="Lai M.-C."/>
            <person name="Chen S.-C."/>
        </authorList>
    </citation>
    <scope>NUCLEOTIDE SEQUENCE [LARGE SCALE GENOMIC DNA]</scope>
    <source>
        <strain evidence="2 3">CWC-04</strain>
    </source>
</reference>
<dbReference type="SUPFAM" id="SSF89550">
    <property type="entry name" value="PHP domain-like"/>
    <property type="match status" value="1"/>
</dbReference>
<dbReference type="RefSeq" id="WP_230741221.1">
    <property type="nucleotide sequence ID" value="NZ_PGCK01000003.1"/>
</dbReference>